<sequence length="431" mass="45358">MFLQTVQDLVKPMHDHSSVVSAELLRRQKGSVAVLFAILFVVVIGFVALGTEAAFLFAKHRQMQTAADSAAYGGAVAMGAGYPSDFTLEAQAAASEAGFANTVDGAEVVVNRPPLSGSHAGDVNAIEVIITQPQKVGFMRLYNVASVDVSARAVAVVGSPGGVYCLLVLDPTAYSAATVTNNAKVANPECGVGVNSSSSAGLTVRNNAEINGPVSVVGGWRLSNNAKLNGSPLLSNAPPIDDPYADLSLQPIPPCTSQSGFAQNNKTVHLTAGHFCNGLYFRNGATAHLGAGVYYIDDRFQIDSNSRVYATSGTTLVINGDYDFRIRNNSVLEITAPSTGPYAGIAMMSPRTASPSREHRFDSNSIVKVEGALYFPNQGVYIRNNTVIGDTDCTQIIVRTIKLYNNLDLDTDCDGVGITPIGGDNSSELVE</sequence>
<keyword evidence="1" id="KW-0472">Membrane</keyword>
<evidence type="ECO:0000313" key="3">
    <source>
        <dbReference type="EMBL" id="PQA87890.1"/>
    </source>
</evidence>
<evidence type="ECO:0000256" key="1">
    <source>
        <dbReference type="SAM" id="Phobius"/>
    </source>
</evidence>
<reference evidence="3 4" key="1">
    <citation type="submission" date="2017-12" db="EMBL/GenBank/DDBJ databases">
        <authorList>
            <person name="Hurst M.R.H."/>
        </authorList>
    </citation>
    <scope>NUCLEOTIDE SEQUENCE [LARGE SCALE GENOMIC DNA]</scope>
    <source>
        <strain evidence="3 4">SY-3-19</strain>
    </source>
</reference>
<dbReference type="OrthoDB" id="7210116at2"/>
<feature type="domain" description="Putative Flp pilus-assembly TadG-like N-terminal" evidence="2">
    <location>
        <begin position="30"/>
        <end position="76"/>
    </location>
</feature>
<comment type="caution">
    <text evidence="3">The sequence shown here is derived from an EMBL/GenBank/DDBJ whole genome shotgun (WGS) entry which is preliminary data.</text>
</comment>
<keyword evidence="1" id="KW-1133">Transmembrane helix</keyword>
<dbReference type="InterPro" id="IPR011050">
    <property type="entry name" value="Pectin_lyase_fold/virulence"/>
</dbReference>
<keyword evidence="1" id="KW-0812">Transmembrane</keyword>
<dbReference type="Proteomes" id="UP000239504">
    <property type="component" value="Unassembled WGS sequence"/>
</dbReference>
<name>A0A2S7K5V5_9PROT</name>
<protein>
    <recommendedName>
        <fullName evidence="2">Putative Flp pilus-assembly TadG-like N-terminal domain-containing protein</fullName>
    </recommendedName>
</protein>
<organism evidence="3 4">
    <name type="scientific">Hyphococcus luteus</name>
    <dbReference type="NCBI Taxonomy" id="2058213"/>
    <lineage>
        <taxon>Bacteria</taxon>
        <taxon>Pseudomonadati</taxon>
        <taxon>Pseudomonadota</taxon>
        <taxon>Alphaproteobacteria</taxon>
        <taxon>Parvularculales</taxon>
        <taxon>Parvularculaceae</taxon>
        <taxon>Hyphococcus</taxon>
    </lineage>
</organism>
<dbReference type="RefSeq" id="WP_104829135.1">
    <property type="nucleotide sequence ID" value="NZ_PJCH01000005.1"/>
</dbReference>
<proteinExistence type="predicted"/>
<gene>
    <name evidence="3" type="ORF">CW354_05945</name>
</gene>
<dbReference type="InterPro" id="IPR028087">
    <property type="entry name" value="Tad_N"/>
</dbReference>
<evidence type="ECO:0000313" key="4">
    <source>
        <dbReference type="Proteomes" id="UP000239504"/>
    </source>
</evidence>
<dbReference type="AlphaFoldDB" id="A0A2S7K5V5"/>
<dbReference type="EMBL" id="PJCH01000005">
    <property type="protein sequence ID" value="PQA87890.1"/>
    <property type="molecule type" value="Genomic_DNA"/>
</dbReference>
<feature type="transmembrane region" description="Helical" evidence="1">
    <location>
        <begin position="32"/>
        <end position="57"/>
    </location>
</feature>
<accession>A0A2S7K5V5</accession>
<dbReference type="SUPFAM" id="SSF51126">
    <property type="entry name" value="Pectin lyase-like"/>
    <property type="match status" value="1"/>
</dbReference>
<evidence type="ECO:0000259" key="2">
    <source>
        <dbReference type="Pfam" id="PF13400"/>
    </source>
</evidence>
<keyword evidence="4" id="KW-1185">Reference proteome</keyword>
<dbReference type="Pfam" id="PF13400">
    <property type="entry name" value="Tad"/>
    <property type="match status" value="1"/>
</dbReference>